<keyword evidence="4 7" id="KW-0067">ATP-binding</keyword>
<dbReference type="GO" id="GO:0015807">
    <property type="term" value="P:L-amino acid transport"/>
    <property type="evidence" value="ECO:0007669"/>
    <property type="project" value="TreeGrafter"/>
</dbReference>
<comment type="similarity">
    <text evidence="1">Belongs to the ABC transporter superfamily.</text>
</comment>
<dbReference type="SUPFAM" id="SSF52540">
    <property type="entry name" value="P-loop containing nucleoside triphosphate hydrolases"/>
    <property type="match status" value="1"/>
</dbReference>
<evidence type="ECO:0000256" key="1">
    <source>
        <dbReference type="ARBA" id="ARBA00005417"/>
    </source>
</evidence>
<accession>E1JTE0</accession>
<dbReference type="InterPro" id="IPR003593">
    <property type="entry name" value="AAA+_ATPase"/>
</dbReference>
<dbReference type="PANTHER" id="PTHR43820:SF5">
    <property type="entry name" value="HIGH-AFFINITY BRANCHED-CHAIN AMINO ACID TRANSPORT ATP-BINDING PROTEIN"/>
    <property type="match status" value="1"/>
</dbReference>
<dbReference type="Gene3D" id="3.40.50.300">
    <property type="entry name" value="P-loop containing nucleotide triphosphate hydrolases"/>
    <property type="match status" value="1"/>
</dbReference>
<evidence type="ECO:0000313" key="7">
    <source>
        <dbReference type="EMBL" id="EFL52400.1"/>
    </source>
</evidence>
<dbReference type="InterPro" id="IPR017780">
    <property type="entry name" value="ABC_transptr_urea_ATP-bd_UrtE"/>
</dbReference>
<keyword evidence="5" id="KW-0029">Amino-acid transport</keyword>
<dbReference type="eggNOG" id="COG0410">
    <property type="taxonomic scope" value="Bacteria"/>
</dbReference>
<dbReference type="AlphaFoldDB" id="E1JTE0"/>
<dbReference type="STRING" id="596151.DesfrDRAFT_0889"/>
<dbReference type="Pfam" id="PF00005">
    <property type="entry name" value="ABC_tran"/>
    <property type="match status" value="1"/>
</dbReference>
<name>E1JTE0_SOLFR</name>
<sequence>MLRIEKLSQAYGGSQILWDVDLTLEPGDCVCLMGRNGVGKTTLLKALMGLLPLRSGKILFDGLDLTRLAAPMRARNGIGYVPQGRDIFPRMTVEENLRVGLVGRRDGLRAVPSFIFELFPVLKDMLGRQGGDLSGGQQQQLAIGRALACDPKLMILDEPTEGIQPNIISHICDVISRLNREMGLTVLWVEQKLPIARRLGKTFQLMDKGRIVASGAMAELDDELINKHLKV</sequence>
<dbReference type="EMBL" id="AECZ01000004">
    <property type="protein sequence ID" value="EFL52400.1"/>
    <property type="molecule type" value="Genomic_DNA"/>
</dbReference>
<keyword evidence="2" id="KW-0813">Transport</keyword>
<dbReference type="SMART" id="SM00382">
    <property type="entry name" value="AAA"/>
    <property type="match status" value="1"/>
</dbReference>
<comment type="caution">
    <text evidence="7">The sequence shown here is derived from an EMBL/GenBank/DDBJ whole genome shotgun (WGS) entry which is preliminary data.</text>
</comment>
<keyword evidence="8" id="KW-1185">Reference proteome</keyword>
<dbReference type="PANTHER" id="PTHR43820">
    <property type="entry name" value="HIGH-AFFINITY BRANCHED-CHAIN AMINO ACID TRANSPORT ATP-BINDING PROTEIN LIVF"/>
    <property type="match status" value="1"/>
</dbReference>
<evidence type="ECO:0000256" key="4">
    <source>
        <dbReference type="ARBA" id="ARBA00022840"/>
    </source>
</evidence>
<evidence type="ECO:0000313" key="8">
    <source>
        <dbReference type="Proteomes" id="UP000006250"/>
    </source>
</evidence>
<proteinExistence type="inferred from homology"/>
<dbReference type="GO" id="GO:0015658">
    <property type="term" value="F:branched-chain amino acid transmembrane transporter activity"/>
    <property type="evidence" value="ECO:0007669"/>
    <property type="project" value="TreeGrafter"/>
</dbReference>
<protein>
    <submittedName>
        <fullName evidence="7">Urea ABC transporter, ATP-binding protein UrtE</fullName>
    </submittedName>
</protein>
<evidence type="ECO:0000256" key="3">
    <source>
        <dbReference type="ARBA" id="ARBA00022741"/>
    </source>
</evidence>
<reference evidence="7 8" key="1">
    <citation type="submission" date="2010-08" db="EMBL/GenBank/DDBJ databases">
        <title>The draft genome of Desulfovibrio fructosovorans JJ.</title>
        <authorList>
            <consortium name="US DOE Joint Genome Institute (JGI-PGF)"/>
            <person name="Lucas S."/>
            <person name="Copeland A."/>
            <person name="Lapidus A."/>
            <person name="Cheng J.-F."/>
            <person name="Bruce D."/>
            <person name="Goodwin L."/>
            <person name="Pitluck S."/>
            <person name="Land M.L."/>
            <person name="Hauser L."/>
            <person name="Chang Y.-J."/>
            <person name="Jeffries C."/>
            <person name="Wall J.D."/>
            <person name="Stahl D.A."/>
            <person name="Arkin A.P."/>
            <person name="Dehal P."/>
            <person name="Stolyar S.M."/>
            <person name="Hazen T.C."/>
            <person name="Woyke T.J."/>
        </authorList>
    </citation>
    <scope>NUCLEOTIDE SEQUENCE [LARGE SCALE GENOMIC DNA]</scope>
    <source>
        <strain evidence="7 8">JJ</strain>
    </source>
</reference>
<evidence type="ECO:0000256" key="5">
    <source>
        <dbReference type="ARBA" id="ARBA00022970"/>
    </source>
</evidence>
<dbReference type="GO" id="GO:0005524">
    <property type="term" value="F:ATP binding"/>
    <property type="evidence" value="ECO:0007669"/>
    <property type="project" value="UniProtKB-KW"/>
</dbReference>
<gene>
    <name evidence="7" type="ORF">DesfrDRAFT_0889</name>
</gene>
<dbReference type="NCBIfam" id="TIGR03410">
    <property type="entry name" value="urea_trans_UrtE"/>
    <property type="match status" value="1"/>
</dbReference>
<keyword evidence="3" id="KW-0547">Nucleotide-binding</keyword>
<dbReference type="CDD" id="cd03224">
    <property type="entry name" value="ABC_TM1139_LivF_branched"/>
    <property type="match status" value="1"/>
</dbReference>
<dbReference type="InterPro" id="IPR027417">
    <property type="entry name" value="P-loop_NTPase"/>
</dbReference>
<dbReference type="RefSeq" id="WP_005991479.1">
    <property type="nucleotide sequence ID" value="NZ_AECZ01000004.1"/>
</dbReference>
<dbReference type="InterPro" id="IPR003439">
    <property type="entry name" value="ABC_transporter-like_ATP-bd"/>
</dbReference>
<organism evidence="7 8">
    <name type="scientific">Solidesulfovibrio fructosivorans JJ]</name>
    <dbReference type="NCBI Taxonomy" id="596151"/>
    <lineage>
        <taxon>Bacteria</taxon>
        <taxon>Pseudomonadati</taxon>
        <taxon>Thermodesulfobacteriota</taxon>
        <taxon>Desulfovibrionia</taxon>
        <taxon>Desulfovibrionales</taxon>
        <taxon>Desulfovibrionaceae</taxon>
        <taxon>Solidesulfovibrio</taxon>
    </lineage>
</organism>
<dbReference type="OrthoDB" id="9780436at2"/>
<evidence type="ECO:0000259" key="6">
    <source>
        <dbReference type="PROSITE" id="PS50893"/>
    </source>
</evidence>
<feature type="domain" description="ABC transporter" evidence="6">
    <location>
        <begin position="2"/>
        <end position="231"/>
    </location>
</feature>
<dbReference type="InterPro" id="IPR052156">
    <property type="entry name" value="BCAA_Transport_ATP-bd_LivF"/>
</dbReference>
<evidence type="ECO:0000256" key="2">
    <source>
        <dbReference type="ARBA" id="ARBA00022448"/>
    </source>
</evidence>
<dbReference type="PROSITE" id="PS50893">
    <property type="entry name" value="ABC_TRANSPORTER_2"/>
    <property type="match status" value="1"/>
</dbReference>
<dbReference type="GO" id="GO:0016887">
    <property type="term" value="F:ATP hydrolysis activity"/>
    <property type="evidence" value="ECO:0007669"/>
    <property type="project" value="InterPro"/>
</dbReference>
<dbReference type="Proteomes" id="UP000006250">
    <property type="component" value="Unassembled WGS sequence"/>
</dbReference>